<name>A0A4D6M8V5_VIGUN</name>
<feature type="compositionally biased region" description="Low complexity" evidence="1">
    <location>
        <begin position="1"/>
        <end position="18"/>
    </location>
</feature>
<accession>A0A4D6M8V5</accession>
<reference evidence="2 3" key="1">
    <citation type="submission" date="2019-04" db="EMBL/GenBank/DDBJ databases">
        <title>An improved genome assembly and genetic linkage map for asparagus bean, Vigna unguiculata ssp. sesquipedialis.</title>
        <authorList>
            <person name="Xia Q."/>
            <person name="Zhang R."/>
            <person name="Dong Y."/>
        </authorList>
    </citation>
    <scope>NUCLEOTIDE SEQUENCE [LARGE SCALE GENOMIC DNA]</scope>
    <source>
        <tissue evidence="2">Leaf</tissue>
    </source>
</reference>
<dbReference type="EMBL" id="CP039350">
    <property type="protein sequence ID" value="QCD96938.1"/>
    <property type="molecule type" value="Genomic_DNA"/>
</dbReference>
<keyword evidence="3" id="KW-1185">Reference proteome</keyword>
<dbReference type="Proteomes" id="UP000501690">
    <property type="component" value="Linkage Group LG6"/>
</dbReference>
<evidence type="ECO:0000313" key="3">
    <source>
        <dbReference type="Proteomes" id="UP000501690"/>
    </source>
</evidence>
<gene>
    <name evidence="2" type="ORF">DEO72_LG6g1648</name>
</gene>
<proteinExistence type="predicted"/>
<evidence type="ECO:0000313" key="2">
    <source>
        <dbReference type="EMBL" id="QCD96938.1"/>
    </source>
</evidence>
<protein>
    <submittedName>
        <fullName evidence="2">Uncharacterized protein</fullName>
    </submittedName>
</protein>
<sequence length="67" mass="6886">MPPSLSLLSGTTRTTSPPASKAAVDNAQIAATQTSIIAPLPLKLRLGVAAAGDGFIPFPLFFVFDLC</sequence>
<organism evidence="2 3">
    <name type="scientific">Vigna unguiculata</name>
    <name type="common">Cowpea</name>
    <dbReference type="NCBI Taxonomy" id="3917"/>
    <lineage>
        <taxon>Eukaryota</taxon>
        <taxon>Viridiplantae</taxon>
        <taxon>Streptophyta</taxon>
        <taxon>Embryophyta</taxon>
        <taxon>Tracheophyta</taxon>
        <taxon>Spermatophyta</taxon>
        <taxon>Magnoliopsida</taxon>
        <taxon>eudicotyledons</taxon>
        <taxon>Gunneridae</taxon>
        <taxon>Pentapetalae</taxon>
        <taxon>rosids</taxon>
        <taxon>fabids</taxon>
        <taxon>Fabales</taxon>
        <taxon>Fabaceae</taxon>
        <taxon>Papilionoideae</taxon>
        <taxon>50 kb inversion clade</taxon>
        <taxon>NPAAA clade</taxon>
        <taxon>indigoferoid/millettioid clade</taxon>
        <taxon>Phaseoleae</taxon>
        <taxon>Vigna</taxon>
    </lineage>
</organism>
<feature type="region of interest" description="Disordered" evidence="1">
    <location>
        <begin position="1"/>
        <end position="21"/>
    </location>
</feature>
<evidence type="ECO:0000256" key="1">
    <source>
        <dbReference type="SAM" id="MobiDB-lite"/>
    </source>
</evidence>
<dbReference type="AlphaFoldDB" id="A0A4D6M8V5"/>